<organism evidence="2 3">
    <name type="scientific">Euplotes crassus</name>
    <dbReference type="NCBI Taxonomy" id="5936"/>
    <lineage>
        <taxon>Eukaryota</taxon>
        <taxon>Sar</taxon>
        <taxon>Alveolata</taxon>
        <taxon>Ciliophora</taxon>
        <taxon>Intramacronucleata</taxon>
        <taxon>Spirotrichea</taxon>
        <taxon>Hypotrichia</taxon>
        <taxon>Euplotida</taxon>
        <taxon>Euplotidae</taxon>
        <taxon>Moneuplotes</taxon>
    </lineage>
</organism>
<dbReference type="AlphaFoldDB" id="A0AAD1Y099"/>
<name>A0AAD1Y099_EUPCR</name>
<dbReference type="EMBL" id="CAMPGE010024434">
    <property type="protein sequence ID" value="CAI2382274.1"/>
    <property type="molecule type" value="Genomic_DNA"/>
</dbReference>
<proteinExistence type="predicted"/>
<evidence type="ECO:0000313" key="3">
    <source>
        <dbReference type="Proteomes" id="UP001295684"/>
    </source>
</evidence>
<evidence type="ECO:0008006" key="4">
    <source>
        <dbReference type="Google" id="ProtNLM"/>
    </source>
</evidence>
<protein>
    <recommendedName>
        <fullName evidence="4">Transmembrane protein</fullName>
    </recommendedName>
</protein>
<evidence type="ECO:0000256" key="1">
    <source>
        <dbReference type="SAM" id="Phobius"/>
    </source>
</evidence>
<keyword evidence="3" id="KW-1185">Reference proteome</keyword>
<gene>
    <name evidence="2" type="ORF">ECRASSUSDP1_LOCUS23744</name>
</gene>
<evidence type="ECO:0000313" key="2">
    <source>
        <dbReference type="EMBL" id="CAI2382274.1"/>
    </source>
</evidence>
<comment type="caution">
    <text evidence="2">The sequence shown here is derived from an EMBL/GenBank/DDBJ whole genome shotgun (WGS) entry which is preliminary data.</text>
</comment>
<dbReference type="Proteomes" id="UP001295684">
    <property type="component" value="Unassembled WGS sequence"/>
</dbReference>
<keyword evidence="1" id="KW-0472">Membrane</keyword>
<feature type="transmembrane region" description="Helical" evidence="1">
    <location>
        <begin position="143"/>
        <end position="164"/>
    </location>
</feature>
<accession>A0AAD1Y099</accession>
<reference evidence="2" key="1">
    <citation type="submission" date="2023-07" db="EMBL/GenBank/DDBJ databases">
        <authorList>
            <consortium name="AG Swart"/>
            <person name="Singh M."/>
            <person name="Singh A."/>
            <person name="Seah K."/>
            <person name="Emmerich C."/>
        </authorList>
    </citation>
    <scope>NUCLEOTIDE SEQUENCE</scope>
    <source>
        <strain evidence="2">DP1</strain>
    </source>
</reference>
<keyword evidence="1" id="KW-0812">Transmembrane</keyword>
<keyword evidence="1" id="KW-1133">Transmembrane helix</keyword>
<feature type="transmembrane region" description="Helical" evidence="1">
    <location>
        <begin position="32"/>
        <end position="53"/>
    </location>
</feature>
<sequence length="192" mass="22576">MVDYRSRSGLFKRLAGIVKSVRRDNWKRNKGGVTAFYPFLYMFSFVNLLKIGYDVYDLRKEDEKVIRGAPFEMRGNLKTQKYFEKGFRFENLEETQRDIISTQTELWIEKLRNQLIPSCKIYPPLVMIAYFSHLDCFVHRGWIPMRILTSGVSGLFVVISGIIINHKRFSYEDILKNLTRVQTSLRPSKSTS</sequence>